<feature type="transmembrane region" description="Helical" evidence="1">
    <location>
        <begin position="253"/>
        <end position="271"/>
    </location>
</feature>
<feature type="transmembrane region" description="Helical" evidence="1">
    <location>
        <begin position="222"/>
        <end position="241"/>
    </location>
</feature>
<keyword evidence="1" id="KW-0812">Transmembrane</keyword>
<keyword evidence="1" id="KW-1133">Transmembrane helix</keyword>
<proteinExistence type="predicted"/>
<gene>
    <name evidence="2" type="ORF">Harvfovirus77_2</name>
</gene>
<evidence type="ECO:0000313" key="2">
    <source>
        <dbReference type="EMBL" id="AYV81910.1"/>
    </source>
</evidence>
<protein>
    <submittedName>
        <fullName evidence="2">Uncharacterized protein</fullName>
    </submittedName>
</protein>
<feature type="transmembrane region" description="Helical" evidence="1">
    <location>
        <begin position="182"/>
        <end position="202"/>
    </location>
</feature>
<sequence length="276" mass="29085">MGGASSKTTATQITNQLMSVVTQAVAKADNTYTGANIINLSGNCKIQGSTISQKNYIKLSTKITQDVSSSTEVKQSLAQKVQQISQAETPNFSFTKAESETFTNLISNLSTAIQQNVGAGCSQVSTQINLIDCSQDASIQGSFILQEQVGEYLFECSQKVSSIVTAQQDLQTFIDQHSSAKVFDIIVPIMIMAAVLGCLFIFGPKLAGLIPSADSSSGGAATYLLVAILAACSLSSFVDCVSTKFFCKDGAAILMWGCSVIMLGLSGSLLVSKFKS</sequence>
<keyword evidence="1" id="KW-0472">Membrane</keyword>
<reference evidence="2" key="1">
    <citation type="submission" date="2018-10" db="EMBL/GenBank/DDBJ databases">
        <title>Hidden diversity of soil giant viruses.</title>
        <authorList>
            <person name="Schulz F."/>
            <person name="Alteio L."/>
            <person name="Goudeau D."/>
            <person name="Ryan E.M."/>
            <person name="Malmstrom R.R."/>
            <person name="Blanchard J."/>
            <person name="Woyke T."/>
        </authorList>
    </citation>
    <scope>NUCLEOTIDE SEQUENCE</scope>
    <source>
        <strain evidence="2">HAV1</strain>
    </source>
</reference>
<dbReference type="EMBL" id="MK072319">
    <property type="protein sequence ID" value="AYV81910.1"/>
    <property type="molecule type" value="Genomic_DNA"/>
</dbReference>
<evidence type="ECO:0000256" key="1">
    <source>
        <dbReference type="SAM" id="Phobius"/>
    </source>
</evidence>
<accession>A0A3G5A3X9</accession>
<organism evidence="2">
    <name type="scientific">Harvfovirus sp</name>
    <dbReference type="NCBI Taxonomy" id="2487768"/>
    <lineage>
        <taxon>Viruses</taxon>
        <taxon>Varidnaviria</taxon>
        <taxon>Bamfordvirae</taxon>
        <taxon>Nucleocytoviricota</taxon>
        <taxon>Megaviricetes</taxon>
        <taxon>Imitervirales</taxon>
        <taxon>Mimiviridae</taxon>
        <taxon>Klosneuvirinae</taxon>
    </lineage>
</organism>
<name>A0A3G5A3X9_9VIRU</name>